<dbReference type="SUPFAM" id="SSF57184">
    <property type="entry name" value="Growth factor receptor domain"/>
    <property type="match status" value="1"/>
</dbReference>
<dbReference type="InterPro" id="IPR009030">
    <property type="entry name" value="Growth_fac_rcpt_cys_sf"/>
</dbReference>
<dbReference type="AlphaFoldDB" id="A0A9X0CF00"/>
<evidence type="ECO:0000313" key="2">
    <source>
        <dbReference type="Proteomes" id="UP001163046"/>
    </source>
</evidence>
<feature type="non-terminal residue" evidence="1">
    <location>
        <position position="1"/>
    </location>
</feature>
<dbReference type="OrthoDB" id="5959912at2759"/>
<dbReference type="EMBL" id="MU827786">
    <property type="protein sequence ID" value="KAJ7333598.1"/>
    <property type="molecule type" value="Genomic_DNA"/>
</dbReference>
<protein>
    <submittedName>
        <fullName evidence="1">Uncharacterized protein</fullName>
    </submittedName>
</protein>
<proteinExistence type="predicted"/>
<organism evidence="1 2">
    <name type="scientific">Desmophyllum pertusum</name>
    <dbReference type="NCBI Taxonomy" id="174260"/>
    <lineage>
        <taxon>Eukaryota</taxon>
        <taxon>Metazoa</taxon>
        <taxon>Cnidaria</taxon>
        <taxon>Anthozoa</taxon>
        <taxon>Hexacorallia</taxon>
        <taxon>Scleractinia</taxon>
        <taxon>Caryophylliina</taxon>
        <taxon>Caryophylliidae</taxon>
        <taxon>Desmophyllum</taxon>
    </lineage>
</organism>
<gene>
    <name evidence="1" type="ORF">OS493_017140</name>
</gene>
<feature type="non-terminal residue" evidence="1">
    <location>
        <position position="55"/>
    </location>
</feature>
<dbReference type="Proteomes" id="UP001163046">
    <property type="component" value="Unassembled WGS sequence"/>
</dbReference>
<keyword evidence="2" id="KW-1185">Reference proteome</keyword>
<dbReference type="Gene3D" id="2.10.220.10">
    <property type="entry name" value="Hormone Receptor, Insulin-like Growth Factor Receptor 1, Chain A, domain 2"/>
    <property type="match status" value="1"/>
</dbReference>
<reference evidence="1" key="1">
    <citation type="submission" date="2023-01" db="EMBL/GenBank/DDBJ databases">
        <title>Genome assembly of the deep-sea coral Lophelia pertusa.</title>
        <authorList>
            <person name="Herrera S."/>
            <person name="Cordes E."/>
        </authorList>
    </citation>
    <scope>NUCLEOTIDE SEQUENCE</scope>
    <source>
        <strain evidence="1">USNM1676648</strain>
        <tissue evidence="1">Polyp</tissue>
    </source>
</reference>
<evidence type="ECO:0000313" key="1">
    <source>
        <dbReference type="EMBL" id="KAJ7333598.1"/>
    </source>
</evidence>
<comment type="caution">
    <text evidence="1">The sequence shown here is derived from an EMBL/GenBank/DDBJ whole genome shotgun (WGS) entry which is preliminary data.</text>
</comment>
<sequence>CTPNCKTCQGKSSCSVCEHGYSLYKGFTGLGRCWKKCPPGYKTEVNPMGGNKCVR</sequence>
<name>A0A9X0CF00_9CNID</name>
<accession>A0A9X0CF00</accession>